<feature type="transmembrane region" description="Helical" evidence="5">
    <location>
        <begin position="325"/>
        <end position="349"/>
    </location>
</feature>
<sequence length="423" mass="44562">MYIPRGGAATTPAVREQTARVRAARERVPRNVYALGFVSLLTDVSAEMITSVVGYYLLVYLQVSTITVGFLDGLYSAIPVLLSLTAAYLADRYQRRKLLAGIGYGLSAVSKLGFPVVGRSVSGLGLVQGADRLGKGLRTAPRDALISLSTPASIQGRAFGVHRTMDTVGAFLGPLIAVVALGLSVAATAFDAVFVVSFCIATIGLLALLLLVADHREPAATPRKVPFRAALGLLADKEFRRVCLAATVLGVAWISDTFIYLVIQQRLALTAVQYALLAVGTSGSYLLLAVPAGRIADRIGRWRVFLCGHLALLVVYLLLAGPFGGPVLVCVTLAVHGFFYAMTDGVLMAHAGPMLPRELRTAGLALLQSVRALGAFVSSLAFGFAWSVMGSREVVGGYVVALLLALVAAACLVHPEKGTVPRP</sequence>
<dbReference type="Pfam" id="PF07690">
    <property type="entry name" value="MFS_1"/>
    <property type="match status" value="1"/>
</dbReference>
<evidence type="ECO:0000313" key="8">
    <source>
        <dbReference type="Proteomes" id="UP000675781"/>
    </source>
</evidence>
<dbReference type="GO" id="GO:0022857">
    <property type="term" value="F:transmembrane transporter activity"/>
    <property type="evidence" value="ECO:0007669"/>
    <property type="project" value="InterPro"/>
</dbReference>
<keyword evidence="4 5" id="KW-0472">Membrane</keyword>
<evidence type="ECO:0000256" key="3">
    <source>
        <dbReference type="ARBA" id="ARBA00022989"/>
    </source>
</evidence>
<feature type="domain" description="Major facilitator superfamily (MFS) profile" evidence="6">
    <location>
        <begin position="31"/>
        <end position="417"/>
    </location>
</feature>
<feature type="transmembrane region" description="Helical" evidence="5">
    <location>
        <begin position="192"/>
        <end position="213"/>
    </location>
</feature>
<protein>
    <submittedName>
        <fullName evidence="7">MFS transporter</fullName>
    </submittedName>
</protein>
<comment type="caution">
    <text evidence="7">The sequence shown here is derived from an EMBL/GenBank/DDBJ whole genome shotgun (WGS) entry which is preliminary data.</text>
</comment>
<dbReference type="CDD" id="cd17370">
    <property type="entry name" value="MFS_MJ1317_like"/>
    <property type="match status" value="1"/>
</dbReference>
<reference evidence="7" key="1">
    <citation type="submission" date="2021-04" db="EMBL/GenBank/DDBJ databases">
        <title>Genome based classification of Actinospica acidithermotolerans sp. nov., an actinobacterium isolated from an Indonesian hot spring.</title>
        <authorList>
            <person name="Kusuma A.B."/>
            <person name="Putra K.E."/>
            <person name="Nafisah S."/>
            <person name="Loh J."/>
            <person name="Nouioui I."/>
            <person name="Goodfellow M."/>
        </authorList>
    </citation>
    <scope>NUCLEOTIDE SEQUENCE</scope>
    <source>
        <strain evidence="7">CSCA 57</strain>
    </source>
</reference>
<gene>
    <name evidence="7" type="ORF">KDL01_18320</name>
</gene>
<evidence type="ECO:0000259" key="6">
    <source>
        <dbReference type="PROSITE" id="PS50850"/>
    </source>
</evidence>
<evidence type="ECO:0000256" key="4">
    <source>
        <dbReference type="ARBA" id="ARBA00023136"/>
    </source>
</evidence>
<evidence type="ECO:0000256" key="5">
    <source>
        <dbReference type="SAM" id="Phobius"/>
    </source>
</evidence>
<feature type="transmembrane region" description="Helical" evidence="5">
    <location>
        <begin position="242"/>
        <end position="263"/>
    </location>
</feature>
<feature type="transmembrane region" description="Helical" evidence="5">
    <location>
        <begin position="395"/>
        <end position="413"/>
    </location>
</feature>
<proteinExistence type="predicted"/>
<dbReference type="PANTHER" id="PTHR23518">
    <property type="entry name" value="C-METHYLTRANSFERASE"/>
    <property type="match status" value="1"/>
</dbReference>
<feature type="transmembrane region" description="Helical" evidence="5">
    <location>
        <begin position="269"/>
        <end position="290"/>
    </location>
</feature>
<dbReference type="InterPro" id="IPR036259">
    <property type="entry name" value="MFS_trans_sf"/>
</dbReference>
<dbReference type="Proteomes" id="UP000675781">
    <property type="component" value="Unassembled WGS sequence"/>
</dbReference>
<feature type="transmembrane region" description="Helical" evidence="5">
    <location>
        <begin position="167"/>
        <end position="186"/>
    </location>
</feature>
<keyword evidence="3 5" id="KW-1133">Transmembrane helix</keyword>
<organism evidence="7 8">
    <name type="scientific">Actinospica durhamensis</name>
    <dbReference type="NCBI Taxonomy" id="1508375"/>
    <lineage>
        <taxon>Bacteria</taxon>
        <taxon>Bacillati</taxon>
        <taxon>Actinomycetota</taxon>
        <taxon>Actinomycetes</taxon>
        <taxon>Catenulisporales</taxon>
        <taxon>Actinospicaceae</taxon>
        <taxon>Actinospica</taxon>
    </lineage>
</organism>
<accession>A0A941EMP0</accession>
<dbReference type="PANTHER" id="PTHR23518:SF2">
    <property type="entry name" value="MAJOR FACILITATOR SUPERFAMILY TRANSPORTER"/>
    <property type="match status" value="1"/>
</dbReference>
<dbReference type="EMBL" id="JAGSOG010000087">
    <property type="protein sequence ID" value="MBR7835235.1"/>
    <property type="molecule type" value="Genomic_DNA"/>
</dbReference>
<dbReference type="RefSeq" id="WP_212529725.1">
    <property type="nucleotide sequence ID" value="NZ_JAGSOG010000087.1"/>
</dbReference>
<keyword evidence="2 5" id="KW-0812">Transmembrane</keyword>
<dbReference type="InterPro" id="IPR020846">
    <property type="entry name" value="MFS_dom"/>
</dbReference>
<feature type="transmembrane region" description="Helical" evidence="5">
    <location>
        <begin position="70"/>
        <end position="90"/>
    </location>
</feature>
<dbReference type="PROSITE" id="PS50850">
    <property type="entry name" value="MFS"/>
    <property type="match status" value="1"/>
</dbReference>
<name>A0A941EMP0_9ACTN</name>
<dbReference type="SUPFAM" id="SSF103473">
    <property type="entry name" value="MFS general substrate transporter"/>
    <property type="match status" value="1"/>
</dbReference>
<dbReference type="AlphaFoldDB" id="A0A941EMP0"/>
<feature type="transmembrane region" description="Helical" evidence="5">
    <location>
        <begin position="370"/>
        <end position="389"/>
    </location>
</feature>
<evidence type="ECO:0000256" key="1">
    <source>
        <dbReference type="ARBA" id="ARBA00004651"/>
    </source>
</evidence>
<dbReference type="Gene3D" id="1.20.1250.20">
    <property type="entry name" value="MFS general substrate transporter like domains"/>
    <property type="match status" value="2"/>
</dbReference>
<feature type="transmembrane region" description="Helical" evidence="5">
    <location>
        <begin position="32"/>
        <end position="58"/>
    </location>
</feature>
<dbReference type="InterPro" id="IPR011701">
    <property type="entry name" value="MFS"/>
</dbReference>
<evidence type="ECO:0000313" key="7">
    <source>
        <dbReference type="EMBL" id="MBR7835235.1"/>
    </source>
</evidence>
<comment type="subcellular location">
    <subcellularLocation>
        <location evidence="1">Cell membrane</location>
        <topology evidence="1">Multi-pass membrane protein</topology>
    </subcellularLocation>
</comment>
<evidence type="ECO:0000256" key="2">
    <source>
        <dbReference type="ARBA" id="ARBA00022692"/>
    </source>
</evidence>
<dbReference type="GO" id="GO:0005886">
    <property type="term" value="C:plasma membrane"/>
    <property type="evidence" value="ECO:0007669"/>
    <property type="project" value="UniProtKB-SubCell"/>
</dbReference>
<feature type="transmembrane region" description="Helical" evidence="5">
    <location>
        <begin position="302"/>
        <end position="319"/>
    </location>
</feature>
<keyword evidence="8" id="KW-1185">Reference proteome</keyword>